<keyword evidence="3" id="KW-0418">Kinase</keyword>
<reference evidence="3 4" key="1">
    <citation type="submission" date="2022-06" db="EMBL/GenBank/DDBJ databases">
        <title>Sequencing the genomes of 1000 actinobacteria strains.</title>
        <authorList>
            <person name="Klenk H.-P."/>
        </authorList>
    </citation>
    <scope>NUCLEOTIDE SEQUENCE [LARGE SCALE GENOMIC DNA]</scope>
    <source>
        <strain evidence="3 4">DSM 41656</strain>
    </source>
</reference>
<dbReference type="Gene3D" id="3.30.565.10">
    <property type="entry name" value="Histidine kinase-like ATPase, C-terminal domain"/>
    <property type="match status" value="1"/>
</dbReference>
<comment type="caution">
    <text evidence="3">The sequence shown here is derived from an EMBL/GenBank/DDBJ whole genome shotgun (WGS) entry which is preliminary data.</text>
</comment>
<dbReference type="PANTHER" id="PTHR35526:SF3">
    <property type="entry name" value="ANTI-SIGMA-F FACTOR RSBW"/>
    <property type="match status" value="1"/>
</dbReference>
<proteinExistence type="predicted"/>
<evidence type="ECO:0000313" key="3">
    <source>
        <dbReference type="EMBL" id="MCP2311550.1"/>
    </source>
</evidence>
<evidence type="ECO:0000259" key="2">
    <source>
        <dbReference type="Pfam" id="PF02518"/>
    </source>
</evidence>
<accession>A0ABT1J2A4</accession>
<dbReference type="InterPro" id="IPR050267">
    <property type="entry name" value="Anti-sigma-factor_SerPK"/>
</dbReference>
<dbReference type="GO" id="GO:0016301">
    <property type="term" value="F:kinase activity"/>
    <property type="evidence" value="ECO:0007669"/>
    <property type="project" value="UniProtKB-KW"/>
</dbReference>
<keyword evidence="1" id="KW-0723">Serine/threonine-protein kinase</keyword>
<dbReference type="PANTHER" id="PTHR35526">
    <property type="entry name" value="ANTI-SIGMA-F FACTOR RSBW-RELATED"/>
    <property type="match status" value="1"/>
</dbReference>
<dbReference type="RefSeq" id="WP_253800144.1">
    <property type="nucleotide sequence ID" value="NZ_BAAAUB010000009.1"/>
</dbReference>
<evidence type="ECO:0000313" key="4">
    <source>
        <dbReference type="Proteomes" id="UP001206483"/>
    </source>
</evidence>
<dbReference type="EMBL" id="JAMZDX010000004">
    <property type="protein sequence ID" value="MCP2311550.1"/>
    <property type="molecule type" value="Genomic_DNA"/>
</dbReference>
<keyword evidence="4" id="KW-1185">Reference proteome</keyword>
<sequence length="147" mass="16004">MRAASGRGERRQLPFTTHTDGPVSLAVDFTRQALAEWHLLTPAPGRPPHLADDILLVVLELVTNACRHGKGPRELLIEHRPGLLRIEVSDHSCALPVLSAGRVDGSGGHFGVLIVERVTRRWGTVPDPDYRGKTVWAELSTGLTAVL</sequence>
<name>A0ABT1J2A4_9ACTN</name>
<keyword evidence="3" id="KW-0808">Transferase</keyword>
<dbReference type="Proteomes" id="UP001206483">
    <property type="component" value="Unassembled WGS sequence"/>
</dbReference>
<protein>
    <submittedName>
        <fullName evidence="3">Signal transduction histidine kinase</fullName>
    </submittedName>
</protein>
<dbReference type="CDD" id="cd16936">
    <property type="entry name" value="HATPase_RsbW-like"/>
    <property type="match status" value="1"/>
</dbReference>
<dbReference type="InterPro" id="IPR003594">
    <property type="entry name" value="HATPase_dom"/>
</dbReference>
<gene>
    <name evidence="3" type="ORF">FHR36_004713</name>
</gene>
<evidence type="ECO:0000256" key="1">
    <source>
        <dbReference type="ARBA" id="ARBA00022527"/>
    </source>
</evidence>
<dbReference type="InterPro" id="IPR036890">
    <property type="entry name" value="HATPase_C_sf"/>
</dbReference>
<organism evidence="3 4">
    <name type="scientific">Kitasatospora paracochleata</name>
    <dbReference type="NCBI Taxonomy" id="58354"/>
    <lineage>
        <taxon>Bacteria</taxon>
        <taxon>Bacillati</taxon>
        <taxon>Actinomycetota</taxon>
        <taxon>Actinomycetes</taxon>
        <taxon>Kitasatosporales</taxon>
        <taxon>Streptomycetaceae</taxon>
        <taxon>Kitasatospora</taxon>
    </lineage>
</organism>
<feature type="domain" description="Histidine kinase/HSP90-like ATPase" evidence="2">
    <location>
        <begin position="52"/>
        <end position="139"/>
    </location>
</feature>
<dbReference type="SUPFAM" id="SSF55874">
    <property type="entry name" value="ATPase domain of HSP90 chaperone/DNA topoisomerase II/histidine kinase"/>
    <property type="match status" value="1"/>
</dbReference>
<dbReference type="Pfam" id="PF02518">
    <property type="entry name" value="HATPase_c"/>
    <property type="match status" value="1"/>
</dbReference>